<name>A0A940DIK2_9BACT</name>
<evidence type="ECO:0000313" key="3">
    <source>
        <dbReference type="Proteomes" id="UP000712007"/>
    </source>
</evidence>
<reference evidence="2" key="1">
    <citation type="submission" date="2020-10" db="EMBL/GenBank/DDBJ databases">
        <authorList>
            <person name="Gilroy R."/>
        </authorList>
    </citation>
    <scope>NUCLEOTIDE SEQUENCE</scope>
    <source>
        <strain evidence="2">3924</strain>
    </source>
</reference>
<feature type="chain" id="PRO_5037995947" evidence="1">
    <location>
        <begin position="23"/>
        <end position="203"/>
    </location>
</feature>
<comment type="caution">
    <text evidence="2">The sequence shown here is derived from an EMBL/GenBank/DDBJ whole genome shotgun (WGS) entry which is preliminary data.</text>
</comment>
<reference evidence="2" key="2">
    <citation type="journal article" date="2021" name="PeerJ">
        <title>Extensive microbial diversity within the chicken gut microbiome revealed by metagenomics and culture.</title>
        <authorList>
            <person name="Gilroy R."/>
            <person name="Ravi A."/>
            <person name="Getino M."/>
            <person name="Pursley I."/>
            <person name="Horton D.L."/>
            <person name="Alikhan N.F."/>
            <person name="Baker D."/>
            <person name="Gharbi K."/>
            <person name="Hall N."/>
            <person name="Watson M."/>
            <person name="Adriaenssens E.M."/>
            <person name="Foster-Nyarko E."/>
            <person name="Jarju S."/>
            <person name="Secka A."/>
            <person name="Antonio M."/>
            <person name="Oren A."/>
            <person name="Chaudhuri R.R."/>
            <person name="La Ragione R."/>
            <person name="Hildebrand F."/>
            <person name="Pallen M.J."/>
        </authorList>
    </citation>
    <scope>NUCLEOTIDE SEQUENCE</scope>
    <source>
        <strain evidence="2">3924</strain>
    </source>
</reference>
<evidence type="ECO:0000313" key="2">
    <source>
        <dbReference type="EMBL" id="MBO8439263.1"/>
    </source>
</evidence>
<protein>
    <submittedName>
        <fullName evidence="2">Uncharacterized protein</fullName>
    </submittedName>
</protein>
<feature type="signal peptide" evidence="1">
    <location>
        <begin position="1"/>
        <end position="22"/>
    </location>
</feature>
<gene>
    <name evidence="2" type="ORF">IAC51_01275</name>
</gene>
<keyword evidence="1" id="KW-0732">Signal</keyword>
<dbReference type="EMBL" id="JADIMV010000024">
    <property type="protein sequence ID" value="MBO8439263.1"/>
    <property type="molecule type" value="Genomic_DNA"/>
</dbReference>
<dbReference type="Proteomes" id="UP000712007">
    <property type="component" value="Unassembled WGS sequence"/>
</dbReference>
<proteinExistence type="predicted"/>
<sequence length="203" mass="22216">MKLRCFVAVMLACVINVGVCYGADSQLRCSPLYFGPNAMPVPPMLHGRVSDRLCVEAGYDLYAGFYGDITHTLVLSAKVPLFTKRVNLSLWFPVIEFYKNTPASMELRSPLVSKMSGYEIGNVYVSTDIQVLEEKKYVPGVTLRAAMITASGDGDQYSRYFDSPGYFFDVSAGKSIMLGGNAVSELRLAGTLGFLCWQAGEAL</sequence>
<dbReference type="AlphaFoldDB" id="A0A940DIK2"/>
<organism evidence="2 3">
    <name type="scientific">Candidatus Aphodosoma intestinipullorum</name>
    <dbReference type="NCBI Taxonomy" id="2840674"/>
    <lineage>
        <taxon>Bacteria</taxon>
        <taxon>Pseudomonadati</taxon>
        <taxon>Bacteroidota</taxon>
        <taxon>Bacteroidia</taxon>
        <taxon>Bacteroidales</taxon>
        <taxon>Candidatus Aphodosoma</taxon>
    </lineage>
</organism>
<evidence type="ECO:0000256" key="1">
    <source>
        <dbReference type="SAM" id="SignalP"/>
    </source>
</evidence>
<accession>A0A940DIK2</accession>